<gene>
    <name evidence="2" type="ORF">CK203_020485</name>
</gene>
<comment type="caution">
    <text evidence="2">The sequence shown here is derived from an EMBL/GenBank/DDBJ whole genome shotgun (WGS) entry which is preliminary data.</text>
</comment>
<organism evidence="2 3">
    <name type="scientific">Vitis vinifera</name>
    <name type="common">Grape</name>
    <dbReference type="NCBI Taxonomy" id="29760"/>
    <lineage>
        <taxon>Eukaryota</taxon>
        <taxon>Viridiplantae</taxon>
        <taxon>Streptophyta</taxon>
        <taxon>Embryophyta</taxon>
        <taxon>Tracheophyta</taxon>
        <taxon>Spermatophyta</taxon>
        <taxon>Magnoliopsida</taxon>
        <taxon>eudicotyledons</taxon>
        <taxon>Gunneridae</taxon>
        <taxon>Pentapetalae</taxon>
        <taxon>rosids</taxon>
        <taxon>Vitales</taxon>
        <taxon>Vitaceae</taxon>
        <taxon>Viteae</taxon>
        <taxon>Vitis</taxon>
    </lineage>
</organism>
<dbReference type="Proteomes" id="UP000288805">
    <property type="component" value="Unassembled WGS sequence"/>
</dbReference>
<evidence type="ECO:0000313" key="2">
    <source>
        <dbReference type="EMBL" id="RVW61287.1"/>
    </source>
</evidence>
<name>A0A438FMV4_VITVI</name>
<evidence type="ECO:0000313" key="3">
    <source>
        <dbReference type="Proteomes" id="UP000288805"/>
    </source>
</evidence>
<reference evidence="2 3" key="1">
    <citation type="journal article" date="2018" name="PLoS Genet.">
        <title>Population sequencing reveals clonal diversity and ancestral inbreeding in the grapevine cultivar Chardonnay.</title>
        <authorList>
            <person name="Roach M.J."/>
            <person name="Johnson D.L."/>
            <person name="Bohlmann J."/>
            <person name="van Vuuren H.J."/>
            <person name="Jones S.J."/>
            <person name="Pretorius I.S."/>
            <person name="Schmidt S.A."/>
            <person name="Borneman A.R."/>
        </authorList>
    </citation>
    <scope>NUCLEOTIDE SEQUENCE [LARGE SCALE GENOMIC DNA]</scope>
    <source>
        <strain evidence="3">cv. Chardonnay</strain>
        <tissue evidence="2">Leaf</tissue>
    </source>
</reference>
<feature type="region of interest" description="Disordered" evidence="1">
    <location>
        <begin position="55"/>
        <end position="80"/>
    </location>
</feature>
<proteinExistence type="predicted"/>
<sequence length="80" mass="8396">MESITFYDLHVIAGPSVTPHGARGGSPSLSRTFFSPSRFRSPVPLVALRRRPAHAAVTTNSVPASAYTAPPTSLPPADPV</sequence>
<accession>A0A438FMV4</accession>
<protein>
    <submittedName>
        <fullName evidence="2">Uncharacterized protein</fullName>
    </submittedName>
</protein>
<dbReference type="AlphaFoldDB" id="A0A438FMV4"/>
<evidence type="ECO:0000256" key="1">
    <source>
        <dbReference type="SAM" id="MobiDB-lite"/>
    </source>
</evidence>
<dbReference type="EMBL" id="QGNW01000842">
    <property type="protein sequence ID" value="RVW61287.1"/>
    <property type="molecule type" value="Genomic_DNA"/>
</dbReference>